<dbReference type="Gene3D" id="2.90.20.10">
    <property type="entry name" value="Plasmodium vivax P25 domain"/>
    <property type="match status" value="1"/>
</dbReference>
<comment type="caution">
    <text evidence="2">The sequence shown here is derived from an EMBL/GenBank/DDBJ whole genome shotgun (WGS) entry which is preliminary data.</text>
</comment>
<dbReference type="InterPro" id="IPR051830">
    <property type="entry name" value="NOTCH_homolog"/>
</dbReference>
<evidence type="ECO:0000313" key="2">
    <source>
        <dbReference type="EMBL" id="GFY11539.1"/>
    </source>
</evidence>
<dbReference type="PROSITE" id="PS00022">
    <property type="entry name" value="EGF_1"/>
    <property type="match status" value="1"/>
</dbReference>
<dbReference type="Proteomes" id="UP000887159">
    <property type="component" value="Unassembled WGS sequence"/>
</dbReference>
<dbReference type="AlphaFoldDB" id="A0A8X6VG75"/>
<dbReference type="PANTHER" id="PTHR24033:SF151">
    <property type="entry name" value="NOTCH 2"/>
    <property type="match status" value="1"/>
</dbReference>
<dbReference type="EMBL" id="BMAU01021306">
    <property type="protein sequence ID" value="GFY11539.1"/>
    <property type="molecule type" value="Genomic_DNA"/>
</dbReference>
<organism evidence="2 3">
    <name type="scientific">Trichonephila clavipes</name>
    <name type="common">Golden silk orbweaver</name>
    <name type="synonym">Nephila clavipes</name>
    <dbReference type="NCBI Taxonomy" id="2585209"/>
    <lineage>
        <taxon>Eukaryota</taxon>
        <taxon>Metazoa</taxon>
        <taxon>Ecdysozoa</taxon>
        <taxon>Arthropoda</taxon>
        <taxon>Chelicerata</taxon>
        <taxon>Arachnida</taxon>
        <taxon>Araneae</taxon>
        <taxon>Araneomorphae</taxon>
        <taxon>Entelegynae</taxon>
        <taxon>Araneoidea</taxon>
        <taxon>Nephilidae</taxon>
        <taxon>Trichonephila</taxon>
    </lineage>
</organism>
<accession>A0A8X6VG75</accession>
<protein>
    <recommendedName>
        <fullName evidence="1">EGF-like domain-containing protein</fullName>
    </recommendedName>
</protein>
<evidence type="ECO:0000313" key="3">
    <source>
        <dbReference type="Proteomes" id="UP000887159"/>
    </source>
</evidence>
<evidence type="ECO:0000259" key="1">
    <source>
        <dbReference type="PROSITE" id="PS00022"/>
    </source>
</evidence>
<dbReference type="InterPro" id="IPR000742">
    <property type="entry name" value="EGF"/>
</dbReference>
<dbReference type="PANTHER" id="PTHR24033">
    <property type="entry name" value="EGF-LIKE DOMAIN-CONTAINING PROTEIN"/>
    <property type="match status" value="1"/>
</dbReference>
<proteinExistence type="predicted"/>
<reference evidence="2" key="1">
    <citation type="submission" date="2020-08" db="EMBL/GenBank/DDBJ databases">
        <title>Multicomponent nature underlies the extraordinary mechanical properties of spider dragline silk.</title>
        <authorList>
            <person name="Kono N."/>
            <person name="Nakamura H."/>
            <person name="Mori M."/>
            <person name="Yoshida Y."/>
            <person name="Ohtoshi R."/>
            <person name="Malay A.D."/>
            <person name="Moran D.A.P."/>
            <person name="Tomita M."/>
            <person name="Numata K."/>
            <person name="Arakawa K."/>
        </authorList>
    </citation>
    <scope>NUCLEOTIDE SEQUENCE</scope>
</reference>
<feature type="domain" description="EGF-like" evidence="1">
    <location>
        <begin position="147"/>
        <end position="158"/>
    </location>
</feature>
<dbReference type="SMART" id="SM00181">
    <property type="entry name" value="EGF"/>
    <property type="match status" value="10"/>
</dbReference>
<sequence length="646" mass="71712">MPSCHSVHDLELDVQDLWAHLPQDNIRCLINSLPDRVVACIAVGECDCGENGDCDLNEKGQKKCDCHDGFAVKTKNKNTTCVETCKSDDNCKNSALRREWGECTLKDNKVECACEPKKLDLTLRKCREKCKDNKDCHNEAECKDNLCQCKNGTSGDDCSTIDNCKQLNCESINAECIYNKAIGNGTCKCNDGNFLYVDNKCVEKCKTKEDCTHGAACEAELCRCLPGTSGDKCETIDGCAELNCEDIKGKCVYDLKKKKATCECTDKEYVYKDKKCIAQWCLENCNKDISTCSYLKGTGLCLCKDGQKYYDYVTNTCKDIDKCLWNTTCEKEDKVCEKDKCVCKKFFVEDKNKKCQRQEICKPNVCFQGANCTEASAPGRVLCQCQGESQYYSANGKCEDGSCFLPNQREKCKGGCPGEMTRAENGECVAKKDEKKCTKDCGPLGWCFKKDKDTEECRCDPKFAVAVKGKCELNAKSICATKLLLEDDPYKCKCNGTFKYAQNGITCEKRTCSDEDALNDCKSRGAICDDVWKVKEVGYKCTCPEGYTMDNGKCLDACSRFSVKESCSANGQVCYTGEKGSGDCTCSPTFVFNEKKKTCEASSSNITFMLHNLPVVSKRYLKEDDVGSVNIVSLSQDTINAVSILC</sequence>
<keyword evidence="3" id="KW-1185">Reference proteome</keyword>
<name>A0A8X6VG75_TRICX</name>
<gene>
    <name evidence="2" type="primary">AVEN_29849_1</name>
    <name evidence="2" type="ORF">TNCV_4230081</name>
</gene>